<keyword evidence="9" id="KW-0732">Signal</keyword>
<dbReference type="GO" id="GO:0004252">
    <property type="term" value="F:serine-type endopeptidase activity"/>
    <property type="evidence" value="ECO:0007669"/>
    <property type="project" value="UniProtKB-UniRule"/>
</dbReference>
<dbReference type="AlphaFoldDB" id="A0A6H9UQ84"/>
<keyword evidence="3" id="KW-0479">Metal-binding</keyword>
<dbReference type="InterPro" id="IPR050131">
    <property type="entry name" value="Peptidase_S8_subtilisin-like"/>
</dbReference>
<dbReference type="SUPFAM" id="SSF54897">
    <property type="entry name" value="Protease propeptides/inhibitors"/>
    <property type="match status" value="1"/>
</dbReference>
<evidence type="ECO:0000256" key="9">
    <source>
        <dbReference type="SAM" id="SignalP"/>
    </source>
</evidence>
<comment type="caution">
    <text evidence="12">The sequence shown here is derived from an EMBL/GenBank/DDBJ whole genome shotgun (WGS) entry which is preliminary data.</text>
</comment>
<feature type="active site" description="Charge relay system" evidence="6 7">
    <location>
        <position position="159"/>
    </location>
</feature>
<dbReference type="GO" id="GO:0006508">
    <property type="term" value="P:proteolysis"/>
    <property type="evidence" value="ECO:0007669"/>
    <property type="project" value="UniProtKB-KW"/>
</dbReference>
<dbReference type="EMBL" id="VZRB01000038">
    <property type="protein sequence ID" value="KAB1140756.1"/>
    <property type="molecule type" value="Genomic_DNA"/>
</dbReference>
<dbReference type="GO" id="GO:0005615">
    <property type="term" value="C:extracellular space"/>
    <property type="evidence" value="ECO:0007669"/>
    <property type="project" value="TreeGrafter"/>
</dbReference>
<dbReference type="InterPro" id="IPR023827">
    <property type="entry name" value="Peptidase_S8_Asp-AS"/>
</dbReference>
<evidence type="ECO:0000313" key="12">
    <source>
        <dbReference type="EMBL" id="KAB1140756.1"/>
    </source>
</evidence>
<accession>A0A6H9UQ84</accession>
<dbReference type="InterPro" id="IPR036852">
    <property type="entry name" value="Peptidase_S8/S53_dom_sf"/>
</dbReference>
<evidence type="ECO:0000256" key="8">
    <source>
        <dbReference type="RuleBase" id="RU003355"/>
    </source>
</evidence>
<organism evidence="12 13">
    <name type="scientific">Streptomyces luteolifulvus</name>
    <dbReference type="NCBI Taxonomy" id="2615112"/>
    <lineage>
        <taxon>Bacteria</taxon>
        <taxon>Bacillati</taxon>
        <taxon>Actinomycetota</taxon>
        <taxon>Actinomycetes</taxon>
        <taxon>Kitasatosporales</taxon>
        <taxon>Streptomycetaceae</taxon>
        <taxon>Streptomyces</taxon>
    </lineage>
</organism>
<dbReference type="InterPro" id="IPR037045">
    <property type="entry name" value="S8pro/Inhibitor_I9_sf"/>
</dbReference>
<keyword evidence="5 7" id="KW-0720">Serine protease</keyword>
<evidence type="ECO:0000256" key="3">
    <source>
        <dbReference type="ARBA" id="ARBA00022723"/>
    </source>
</evidence>
<evidence type="ECO:0000256" key="1">
    <source>
        <dbReference type="ARBA" id="ARBA00011073"/>
    </source>
</evidence>
<dbReference type="PRINTS" id="PR00723">
    <property type="entry name" value="SUBTILISIN"/>
</dbReference>
<dbReference type="PROSITE" id="PS51892">
    <property type="entry name" value="SUBTILASE"/>
    <property type="match status" value="1"/>
</dbReference>
<sequence>MPRTSRTFGVTLLALALAAATPSALTGSASAASPSKAAAPDKAGMIAGQYIVMLKDASDRTEDMDEVLTAATAHASDMGALVRQVYRHALLGYSATMTAATAAELAKDPQVQAVQKDQKIRAMAQPVPTGVNRVDADLSPTAKIDGVDRRVNADVAVIDTGIDPNHPDLNVYRAGGKNCLSSFLPPRDLNGHGTHVAGTIGALDNNTGVVGVAPGVRLWPVQVLGPTGSGTTSSVVCGIDYVTQHADEIDVVNMSLGGSGSDDRNCGLSNGDVMHRAICNSVRAGVTYAVAAGNSHADAGGTVPAAYDEVITVSALADFDGKPGRQGRATCYDDQDDTFADFSNYGPDVDLIAPGVCILSTYFANRYATMSGTSMATPHVAGGAALYLATHPTASPAAVKAALQAAGNLNWTQTGDGDNVKERLLGVGGF</sequence>
<keyword evidence="2 7" id="KW-0645">Protease</keyword>
<feature type="domain" description="Inhibitor I9" evidence="11">
    <location>
        <begin position="49"/>
        <end position="122"/>
    </location>
</feature>
<proteinExistence type="inferred from homology"/>
<evidence type="ECO:0000256" key="7">
    <source>
        <dbReference type="PROSITE-ProRule" id="PRU01240"/>
    </source>
</evidence>
<reference evidence="12 13" key="1">
    <citation type="submission" date="2019-09" db="EMBL/GenBank/DDBJ databases">
        <title>Screening of Novel Bioactive Compounds from Soil-Associated.</title>
        <authorList>
            <person name="Zhao S."/>
        </authorList>
    </citation>
    <scope>NUCLEOTIDE SEQUENCE [LARGE SCALE GENOMIC DNA]</scope>
    <source>
        <strain evidence="12 13">HIT-DPA4</strain>
    </source>
</reference>
<dbReference type="SUPFAM" id="SSF52743">
    <property type="entry name" value="Subtilisin-like"/>
    <property type="match status" value="1"/>
</dbReference>
<dbReference type="PROSITE" id="PS00138">
    <property type="entry name" value="SUBTILASE_SER"/>
    <property type="match status" value="1"/>
</dbReference>
<evidence type="ECO:0000256" key="2">
    <source>
        <dbReference type="ARBA" id="ARBA00022670"/>
    </source>
</evidence>
<dbReference type="Gene3D" id="3.30.70.80">
    <property type="entry name" value="Peptidase S8 propeptide/proteinase inhibitor I9"/>
    <property type="match status" value="1"/>
</dbReference>
<dbReference type="InterPro" id="IPR034202">
    <property type="entry name" value="Subtilisin_Carlsberg-like"/>
</dbReference>
<dbReference type="PANTHER" id="PTHR43806:SF11">
    <property type="entry name" value="CEREVISIN-RELATED"/>
    <property type="match status" value="1"/>
</dbReference>
<evidence type="ECO:0000313" key="13">
    <source>
        <dbReference type="Proteomes" id="UP000442707"/>
    </source>
</evidence>
<protein>
    <submittedName>
        <fullName evidence="12">S8 family serine peptidase</fullName>
    </submittedName>
</protein>
<dbReference type="GO" id="GO:0046872">
    <property type="term" value="F:metal ion binding"/>
    <property type="evidence" value="ECO:0007669"/>
    <property type="project" value="UniProtKB-KW"/>
</dbReference>
<evidence type="ECO:0000256" key="4">
    <source>
        <dbReference type="ARBA" id="ARBA00022801"/>
    </source>
</evidence>
<keyword evidence="13" id="KW-1185">Reference proteome</keyword>
<feature type="active site" description="Charge relay system" evidence="6 7">
    <location>
        <position position="374"/>
    </location>
</feature>
<dbReference type="Pfam" id="PF05922">
    <property type="entry name" value="Inhibitor_I9"/>
    <property type="match status" value="1"/>
</dbReference>
<dbReference type="InterPro" id="IPR022398">
    <property type="entry name" value="Peptidase_S8_His-AS"/>
</dbReference>
<feature type="domain" description="Peptidase S8/S53" evidence="10">
    <location>
        <begin position="155"/>
        <end position="412"/>
    </location>
</feature>
<name>A0A6H9UQ84_9ACTN</name>
<evidence type="ECO:0000256" key="5">
    <source>
        <dbReference type="ARBA" id="ARBA00022825"/>
    </source>
</evidence>
<evidence type="ECO:0000256" key="6">
    <source>
        <dbReference type="PIRSR" id="PIRSR615500-1"/>
    </source>
</evidence>
<feature type="active site" description="Charge relay system" evidence="6 7">
    <location>
        <position position="192"/>
    </location>
</feature>
<gene>
    <name evidence="12" type="ORF">F7R91_34635</name>
</gene>
<dbReference type="InterPro" id="IPR023828">
    <property type="entry name" value="Peptidase_S8_Ser-AS"/>
</dbReference>
<dbReference type="PROSITE" id="PS00136">
    <property type="entry name" value="SUBTILASE_ASP"/>
    <property type="match status" value="1"/>
</dbReference>
<evidence type="ECO:0000259" key="11">
    <source>
        <dbReference type="Pfam" id="PF05922"/>
    </source>
</evidence>
<dbReference type="InterPro" id="IPR015500">
    <property type="entry name" value="Peptidase_S8_subtilisin-rel"/>
</dbReference>
<dbReference type="CDD" id="cd07477">
    <property type="entry name" value="Peptidases_S8_Subtilisin_subset"/>
    <property type="match status" value="1"/>
</dbReference>
<dbReference type="PROSITE" id="PS00137">
    <property type="entry name" value="SUBTILASE_HIS"/>
    <property type="match status" value="1"/>
</dbReference>
<dbReference type="PANTHER" id="PTHR43806">
    <property type="entry name" value="PEPTIDASE S8"/>
    <property type="match status" value="1"/>
</dbReference>
<dbReference type="Pfam" id="PF00082">
    <property type="entry name" value="Peptidase_S8"/>
    <property type="match status" value="1"/>
</dbReference>
<dbReference type="InterPro" id="IPR000209">
    <property type="entry name" value="Peptidase_S8/S53_dom"/>
</dbReference>
<feature type="chain" id="PRO_5026081543" evidence="9">
    <location>
        <begin position="32"/>
        <end position="430"/>
    </location>
</feature>
<comment type="similarity">
    <text evidence="1 7 8">Belongs to the peptidase S8 family.</text>
</comment>
<feature type="signal peptide" evidence="9">
    <location>
        <begin position="1"/>
        <end position="31"/>
    </location>
</feature>
<dbReference type="Gene3D" id="3.40.50.200">
    <property type="entry name" value="Peptidase S8/S53 domain"/>
    <property type="match status" value="1"/>
</dbReference>
<evidence type="ECO:0000259" key="10">
    <source>
        <dbReference type="Pfam" id="PF00082"/>
    </source>
</evidence>
<keyword evidence="4 7" id="KW-0378">Hydrolase</keyword>
<dbReference type="InterPro" id="IPR010259">
    <property type="entry name" value="S8pro/Inhibitor_I9"/>
</dbReference>
<dbReference type="Proteomes" id="UP000442707">
    <property type="component" value="Unassembled WGS sequence"/>
</dbReference>